<accession>A0A1I5PYQ6</accession>
<feature type="compositionally biased region" description="Acidic residues" evidence="1">
    <location>
        <begin position="381"/>
        <end position="390"/>
    </location>
</feature>
<dbReference type="SUPFAM" id="SSF53955">
    <property type="entry name" value="Lysozyme-like"/>
    <property type="match status" value="1"/>
</dbReference>
<feature type="compositionally biased region" description="Polar residues" evidence="1">
    <location>
        <begin position="423"/>
        <end position="446"/>
    </location>
</feature>
<dbReference type="CDD" id="cd13399">
    <property type="entry name" value="Slt35-like"/>
    <property type="match status" value="1"/>
</dbReference>
<dbReference type="InterPro" id="IPR023346">
    <property type="entry name" value="Lysozyme-like_dom_sf"/>
</dbReference>
<dbReference type="Gene3D" id="1.10.530.10">
    <property type="match status" value="1"/>
</dbReference>
<dbReference type="GO" id="GO:0008933">
    <property type="term" value="F:peptidoglycan lytic transglycosylase activity"/>
    <property type="evidence" value="ECO:0007669"/>
    <property type="project" value="TreeGrafter"/>
</dbReference>
<dbReference type="STRING" id="587909.SAMN05421810_102451"/>
<dbReference type="RefSeq" id="WP_243859205.1">
    <property type="nucleotide sequence ID" value="NZ_FOWW01000002.1"/>
</dbReference>
<name>A0A1I5PYQ6_9PSEU</name>
<reference evidence="4" key="1">
    <citation type="submission" date="2016-10" db="EMBL/GenBank/DDBJ databases">
        <authorList>
            <person name="Varghese N."/>
            <person name="Submissions S."/>
        </authorList>
    </citation>
    <scope>NUCLEOTIDE SEQUENCE [LARGE SCALE GENOMIC DNA]</scope>
    <source>
        <strain evidence="4">CGMCC 4.5579</strain>
    </source>
</reference>
<sequence>MRVYRVPKAMSGAVRRCGVRHRTGTAMLAGALAVLPTMLVTGSSAQWVNLAAGDEPGHPVAGLAGGLPSEAPTVSVNGSLPDSPTPAALPAYLPQSVTGPLGIPDTALAAYRRAADIMAREAPGCHLDWALIASIGRIESNHARGGYVDANGTTLEPILGPVLNGVGPVAAIRDTDGGRHDRDPVWDRAVGPTQFIPSTWARYASDGNGDGVTDPNNIFDAALATGRYLCSGGLDLADDAQLRAALFRYNNSQSYVDTVIAWARAYRSGVAAVPNSRVPIGVPVNTTTVSGAPAPVPPPGLPGESTPAPGGQPSTRPGSPSNELPAENGTNPSKPGPSDPTTPSDPPSTPSDPPSTPSDPPSTPSDPPSTPSDPPPSGDDPSTEPGEDTCETPTPGEEAATGSESESESGSESPAPCDPETGEPTSGTNRSDTPSGVEPSSGSSTP</sequence>
<dbReference type="PANTHER" id="PTHR30163:SF8">
    <property type="entry name" value="LYTIC MUREIN TRANSGLYCOSYLASE"/>
    <property type="match status" value="1"/>
</dbReference>
<gene>
    <name evidence="3" type="ORF">SAMN05421810_102451</name>
</gene>
<dbReference type="Pfam" id="PF13406">
    <property type="entry name" value="SLT_2"/>
    <property type="match status" value="1"/>
</dbReference>
<feature type="region of interest" description="Disordered" evidence="1">
    <location>
        <begin position="289"/>
        <end position="446"/>
    </location>
</feature>
<feature type="compositionally biased region" description="Pro residues" evidence="1">
    <location>
        <begin position="334"/>
        <end position="378"/>
    </location>
</feature>
<dbReference type="PANTHER" id="PTHR30163">
    <property type="entry name" value="MEMBRANE-BOUND LYTIC MUREIN TRANSGLYCOSYLASE B"/>
    <property type="match status" value="1"/>
</dbReference>
<organism evidence="3 4">
    <name type="scientific">Amycolatopsis arida</name>
    <dbReference type="NCBI Taxonomy" id="587909"/>
    <lineage>
        <taxon>Bacteria</taxon>
        <taxon>Bacillati</taxon>
        <taxon>Actinomycetota</taxon>
        <taxon>Actinomycetes</taxon>
        <taxon>Pseudonocardiales</taxon>
        <taxon>Pseudonocardiaceae</taxon>
        <taxon>Amycolatopsis</taxon>
    </lineage>
</organism>
<feature type="compositionally biased region" description="Polar residues" evidence="1">
    <location>
        <begin position="312"/>
        <end position="322"/>
    </location>
</feature>
<dbReference type="InterPro" id="IPR043426">
    <property type="entry name" value="MltB-like"/>
</dbReference>
<dbReference type="GO" id="GO:0009253">
    <property type="term" value="P:peptidoglycan catabolic process"/>
    <property type="evidence" value="ECO:0007669"/>
    <property type="project" value="TreeGrafter"/>
</dbReference>
<evidence type="ECO:0000259" key="2">
    <source>
        <dbReference type="Pfam" id="PF13406"/>
    </source>
</evidence>
<evidence type="ECO:0000256" key="1">
    <source>
        <dbReference type="SAM" id="MobiDB-lite"/>
    </source>
</evidence>
<evidence type="ECO:0000313" key="3">
    <source>
        <dbReference type="EMBL" id="SFP39213.1"/>
    </source>
</evidence>
<feature type="compositionally biased region" description="Low complexity" evidence="1">
    <location>
        <begin position="395"/>
        <end position="415"/>
    </location>
</feature>
<dbReference type="PRINTS" id="PR01217">
    <property type="entry name" value="PRICHEXTENSN"/>
</dbReference>
<dbReference type="AlphaFoldDB" id="A0A1I5PYQ6"/>
<evidence type="ECO:0000313" key="4">
    <source>
        <dbReference type="Proteomes" id="UP000198727"/>
    </source>
</evidence>
<protein>
    <submittedName>
        <fullName evidence="3">Transglycosylase SLT domain-containing protein</fullName>
    </submittedName>
</protein>
<proteinExistence type="predicted"/>
<keyword evidence="4" id="KW-1185">Reference proteome</keyword>
<dbReference type="Proteomes" id="UP000198727">
    <property type="component" value="Unassembled WGS sequence"/>
</dbReference>
<feature type="domain" description="Transglycosylase SLT" evidence="2">
    <location>
        <begin position="186"/>
        <end position="233"/>
    </location>
</feature>
<dbReference type="EMBL" id="FOWW01000002">
    <property type="protein sequence ID" value="SFP39213.1"/>
    <property type="molecule type" value="Genomic_DNA"/>
</dbReference>
<dbReference type="InterPro" id="IPR031304">
    <property type="entry name" value="SLT_2"/>
</dbReference>